<evidence type="ECO:0000256" key="8">
    <source>
        <dbReference type="ARBA" id="ARBA00022989"/>
    </source>
</evidence>
<keyword evidence="3" id="KW-0813">Transport</keyword>
<evidence type="ECO:0000256" key="7">
    <source>
        <dbReference type="ARBA" id="ARBA00022927"/>
    </source>
</evidence>
<dbReference type="AlphaFoldDB" id="A0A1I8AAD0"/>
<keyword evidence="9" id="KW-0472">Membrane</keyword>
<evidence type="ECO:0000256" key="3">
    <source>
        <dbReference type="ARBA" id="ARBA00022448"/>
    </source>
</evidence>
<evidence type="ECO:0000256" key="5">
    <source>
        <dbReference type="ARBA" id="ARBA00022692"/>
    </source>
</evidence>
<keyword evidence="5" id="KW-0812">Transmembrane</keyword>
<evidence type="ECO:0000256" key="1">
    <source>
        <dbReference type="ARBA" id="ARBA00004251"/>
    </source>
</evidence>
<dbReference type="WBParaSite" id="L893_g3436.t1">
    <property type="protein sequence ID" value="L893_g3436.t1"/>
    <property type="gene ID" value="L893_g3436"/>
</dbReference>
<evidence type="ECO:0000256" key="9">
    <source>
        <dbReference type="ARBA" id="ARBA00023136"/>
    </source>
</evidence>
<keyword evidence="6" id="KW-0732">Signal</keyword>
<evidence type="ECO:0000256" key="4">
    <source>
        <dbReference type="ARBA" id="ARBA00022475"/>
    </source>
</evidence>
<dbReference type="Proteomes" id="UP000095287">
    <property type="component" value="Unplaced"/>
</dbReference>
<protein>
    <recommendedName>
        <fullName evidence="2">Protein amnionless</fullName>
    </recommendedName>
</protein>
<keyword evidence="10" id="KW-1185">Reference proteome</keyword>
<evidence type="ECO:0000256" key="2">
    <source>
        <dbReference type="ARBA" id="ARBA00021200"/>
    </source>
</evidence>
<keyword evidence="4" id="KW-1003">Cell membrane</keyword>
<reference evidence="11" key="1">
    <citation type="submission" date="2016-11" db="UniProtKB">
        <authorList>
            <consortium name="WormBaseParasite"/>
        </authorList>
    </citation>
    <scope>IDENTIFICATION</scope>
</reference>
<comment type="subcellular location">
    <subcellularLocation>
        <location evidence="1">Cell membrane</location>
        <topology evidence="1">Single-pass type I membrane protein</topology>
    </subcellularLocation>
</comment>
<dbReference type="PANTHER" id="PTHR14995">
    <property type="entry name" value="AMNIONLESS"/>
    <property type="match status" value="1"/>
</dbReference>
<dbReference type="GO" id="GO:0030139">
    <property type="term" value="C:endocytic vesicle"/>
    <property type="evidence" value="ECO:0007669"/>
    <property type="project" value="TreeGrafter"/>
</dbReference>
<accession>A0A1I8AAD0</accession>
<name>A0A1I8AAD0_9BILA</name>
<evidence type="ECO:0000256" key="6">
    <source>
        <dbReference type="ARBA" id="ARBA00022729"/>
    </source>
</evidence>
<dbReference type="InterPro" id="IPR026112">
    <property type="entry name" value="AMN"/>
</dbReference>
<evidence type="ECO:0000313" key="11">
    <source>
        <dbReference type="WBParaSite" id="L893_g3436.t1"/>
    </source>
</evidence>
<dbReference type="GO" id="GO:0016324">
    <property type="term" value="C:apical plasma membrane"/>
    <property type="evidence" value="ECO:0007669"/>
    <property type="project" value="TreeGrafter"/>
</dbReference>
<keyword evidence="8" id="KW-1133">Transmembrane helix</keyword>
<evidence type="ECO:0000313" key="10">
    <source>
        <dbReference type="Proteomes" id="UP000095287"/>
    </source>
</evidence>
<proteinExistence type="predicted"/>
<dbReference type="Pfam" id="PF14828">
    <property type="entry name" value="Amnionless"/>
    <property type="match status" value="1"/>
</dbReference>
<dbReference type="GO" id="GO:0006898">
    <property type="term" value="P:receptor-mediated endocytosis"/>
    <property type="evidence" value="ECO:0007669"/>
    <property type="project" value="TreeGrafter"/>
</dbReference>
<organism evidence="10 11">
    <name type="scientific">Steinernema glaseri</name>
    <dbReference type="NCBI Taxonomy" id="37863"/>
    <lineage>
        <taxon>Eukaryota</taxon>
        <taxon>Metazoa</taxon>
        <taxon>Ecdysozoa</taxon>
        <taxon>Nematoda</taxon>
        <taxon>Chromadorea</taxon>
        <taxon>Rhabditida</taxon>
        <taxon>Tylenchina</taxon>
        <taxon>Panagrolaimomorpha</taxon>
        <taxon>Strongyloidoidea</taxon>
        <taxon>Steinernematidae</taxon>
        <taxon>Steinernema</taxon>
    </lineage>
</organism>
<keyword evidence="7" id="KW-0653">Protein transport</keyword>
<dbReference type="PANTHER" id="PTHR14995:SF2">
    <property type="entry name" value="PROTEIN AMNIONLESS"/>
    <property type="match status" value="1"/>
</dbReference>
<sequence length="140" mass="15699">MELAENWQDIPCQNDHAAFDPEKIVVTMLSQGLDVNMMSLPNDGVIFLDNNAKLGRKGEFQCEKRAKPEDAFFIGGTTYLNYYDPANWESRSKSTRPRLHAQLVPGSQDKAVFKKPKPVQVQINQVVKVGQLFFGGVVSL</sequence>
<dbReference type="GO" id="GO:0015031">
    <property type="term" value="P:protein transport"/>
    <property type="evidence" value="ECO:0007669"/>
    <property type="project" value="UniProtKB-KW"/>
</dbReference>